<dbReference type="EMBL" id="VSRR010015283">
    <property type="protein sequence ID" value="MPC58015.1"/>
    <property type="molecule type" value="Genomic_DNA"/>
</dbReference>
<protein>
    <submittedName>
        <fullName evidence="1">Uncharacterized protein</fullName>
    </submittedName>
</protein>
<evidence type="ECO:0000313" key="2">
    <source>
        <dbReference type="Proteomes" id="UP000324222"/>
    </source>
</evidence>
<keyword evidence="2" id="KW-1185">Reference proteome</keyword>
<reference evidence="1 2" key="1">
    <citation type="submission" date="2019-05" db="EMBL/GenBank/DDBJ databases">
        <title>Another draft genome of Portunus trituberculatus and its Hox gene families provides insights of decapod evolution.</title>
        <authorList>
            <person name="Jeong J.-H."/>
            <person name="Song I."/>
            <person name="Kim S."/>
            <person name="Choi T."/>
            <person name="Kim D."/>
            <person name="Ryu S."/>
            <person name="Kim W."/>
        </authorList>
    </citation>
    <scope>NUCLEOTIDE SEQUENCE [LARGE SCALE GENOMIC DNA]</scope>
    <source>
        <tissue evidence="1">Muscle</tissue>
    </source>
</reference>
<sequence>MFISRSPRNAIQSIAAGVLVKEVQAGKQAGKETGGPHQSSLHAHFNIRWRESGGRQCVWAALTLLPGRYLLVQGQEARDGQD</sequence>
<comment type="caution">
    <text evidence="1">The sequence shown here is derived from an EMBL/GenBank/DDBJ whole genome shotgun (WGS) entry which is preliminary data.</text>
</comment>
<evidence type="ECO:0000313" key="1">
    <source>
        <dbReference type="EMBL" id="MPC58015.1"/>
    </source>
</evidence>
<proteinExistence type="predicted"/>
<dbReference type="AlphaFoldDB" id="A0A5B7GKU2"/>
<organism evidence="1 2">
    <name type="scientific">Portunus trituberculatus</name>
    <name type="common">Swimming crab</name>
    <name type="synonym">Neptunus trituberculatus</name>
    <dbReference type="NCBI Taxonomy" id="210409"/>
    <lineage>
        <taxon>Eukaryota</taxon>
        <taxon>Metazoa</taxon>
        <taxon>Ecdysozoa</taxon>
        <taxon>Arthropoda</taxon>
        <taxon>Crustacea</taxon>
        <taxon>Multicrustacea</taxon>
        <taxon>Malacostraca</taxon>
        <taxon>Eumalacostraca</taxon>
        <taxon>Eucarida</taxon>
        <taxon>Decapoda</taxon>
        <taxon>Pleocyemata</taxon>
        <taxon>Brachyura</taxon>
        <taxon>Eubrachyura</taxon>
        <taxon>Portunoidea</taxon>
        <taxon>Portunidae</taxon>
        <taxon>Portuninae</taxon>
        <taxon>Portunus</taxon>
    </lineage>
</organism>
<gene>
    <name evidence="1" type="ORF">E2C01_052007</name>
</gene>
<dbReference type="Proteomes" id="UP000324222">
    <property type="component" value="Unassembled WGS sequence"/>
</dbReference>
<accession>A0A5B7GKU2</accession>
<name>A0A5B7GKU2_PORTR</name>